<feature type="transmembrane region" description="Helical" evidence="1">
    <location>
        <begin position="36"/>
        <end position="59"/>
    </location>
</feature>
<dbReference type="PIRSF" id="PIRSF037394">
    <property type="entry name" value="ABC_thiamine-permease_YkoE_prd"/>
    <property type="match status" value="1"/>
</dbReference>
<dbReference type="InterPro" id="IPR017195">
    <property type="entry name" value="ABC_thiamin-permease_prd"/>
</dbReference>
<keyword evidence="1" id="KW-0472">Membrane</keyword>
<proteinExistence type="predicted"/>
<reference evidence="2 3" key="1">
    <citation type="journal article" date="2021" name="Int. J. Syst. Evol. Microbiol.">
        <title>Streptococcus vicugnae sp. nov., isolated from faeces of alpacas (Vicugna pacos) and cattle (Bos taurus), Streptococcus zalophi sp. nov., and Streptococcus pacificus sp. nov., isolated from respiratory tract of California sea lions (Zalophus californianus).</title>
        <authorList>
            <person name="Volokhov D.V."/>
            <person name="Zagorodnyaya T.A."/>
            <person name="Shen Z."/>
            <person name="Blom J."/>
            <person name="Furtak V.A."/>
            <person name="Eisenberg T."/>
            <person name="Fan P."/>
            <person name="Jeong K.C."/>
            <person name="Gao Y."/>
            <person name="Zhang S."/>
            <person name="Amselle M."/>
        </authorList>
    </citation>
    <scope>NUCLEOTIDE SEQUENCE [LARGE SCALE GENOMIC DNA]</scope>
    <source>
        <strain evidence="3">CSL7508-lung</strain>
    </source>
</reference>
<dbReference type="Pfam" id="PF09819">
    <property type="entry name" value="ABC_cobalt"/>
    <property type="match status" value="1"/>
</dbReference>
<dbReference type="Proteomes" id="UP000644875">
    <property type="component" value="Unassembled WGS sequence"/>
</dbReference>
<evidence type="ECO:0000313" key="2">
    <source>
        <dbReference type="EMBL" id="MBJ8350009.1"/>
    </source>
</evidence>
<evidence type="ECO:0000313" key="3">
    <source>
        <dbReference type="Proteomes" id="UP000644875"/>
    </source>
</evidence>
<feature type="transmembrane region" description="Helical" evidence="1">
    <location>
        <begin position="9"/>
        <end position="30"/>
    </location>
</feature>
<organism evidence="2 3">
    <name type="scientific">Streptococcus zalophi</name>
    <dbReference type="NCBI Taxonomy" id="640031"/>
    <lineage>
        <taxon>Bacteria</taxon>
        <taxon>Bacillati</taxon>
        <taxon>Bacillota</taxon>
        <taxon>Bacilli</taxon>
        <taxon>Lactobacillales</taxon>
        <taxon>Streptococcaceae</taxon>
        <taxon>Streptococcus</taxon>
    </lineage>
</organism>
<accession>A0A934UDR1</accession>
<keyword evidence="1" id="KW-1133">Transmembrane helix</keyword>
<protein>
    <submittedName>
        <fullName evidence="2">ECF transporter S component</fullName>
    </submittedName>
</protein>
<dbReference type="RefSeq" id="WP_199567924.1">
    <property type="nucleotide sequence ID" value="NZ_JAENBP010000005.1"/>
</dbReference>
<feature type="transmembrane region" description="Helical" evidence="1">
    <location>
        <begin position="71"/>
        <end position="91"/>
    </location>
</feature>
<keyword evidence="3" id="KW-1185">Reference proteome</keyword>
<gene>
    <name evidence="2" type="ORF">JHK64_05115</name>
</gene>
<name>A0A934UDR1_9STRE</name>
<dbReference type="EMBL" id="JAENBP010000005">
    <property type="protein sequence ID" value="MBJ8350009.1"/>
    <property type="molecule type" value="Genomic_DNA"/>
</dbReference>
<evidence type="ECO:0000256" key="1">
    <source>
        <dbReference type="SAM" id="Phobius"/>
    </source>
</evidence>
<comment type="caution">
    <text evidence="2">The sequence shown here is derived from an EMBL/GenBank/DDBJ whole genome shotgun (WGS) entry which is preliminary data.</text>
</comment>
<feature type="transmembrane region" description="Helical" evidence="1">
    <location>
        <begin position="111"/>
        <end position="130"/>
    </location>
</feature>
<dbReference type="AlphaFoldDB" id="A0A934UDR1"/>
<sequence>MKKITLKDVLLIALLSVVLGIIYLGAGYVSGSLVPFIGPVAHEIIYGIWFVAAPMAIYILRKPGTAIITELLAALVEVLTGSVFGPSVLIIGTLQGLGSELGFTFFGYKNYKWPAFILSAILTSLLSYAWSYYANSYGAFGFTYNLVMITVRTLSSIVFFLVTKGICDQLKHSGVLNSYAISQKG</sequence>
<feature type="transmembrane region" description="Helical" evidence="1">
    <location>
        <begin position="142"/>
        <end position="162"/>
    </location>
</feature>
<keyword evidence="1" id="KW-0812">Transmembrane</keyword>